<protein>
    <submittedName>
        <fullName evidence="2">Uncharacterized protein</fullName>
    </submittedName>
</protein>
<reference evidence="2 3" key="1">
    <citation type="submission" date="2021-04" db="EMBL/GenBank/DDBJ databases">
        <title>Mariniflexile gromovii gen. nov., sp. nov., a gliding bacterium isolated from the sea urchin Strongylocentrotus intermedius.</title>
        <authorList>
            <person name="Ko S."/>
            <person name="Le V."/>
            <person name="Ahn C.-Y."/>
            <person name="Oh H.-M."/>
        </authorList>
    </citation>
    <scope>NUCLEOTIDE SEQUENCE [LARGE SCALE GENOMIC DNA]</scope>
    <source>
        <strain evidence="2 3">KCTC 12570</strain>
    </source>
</reference>
<feature type="transmembrane region" description="Helical" evidence="1">
    <location>
        <begin position="37"/>
        <end position="55"/>
    </location>
</feature>
<feature type="transmembrane region" description="Helical" evidence="1">
    <location>
        <begin position="75"/>
        <end position="96"/>
    </location>
</feature>
<dbReference type="Proteomes" id="UP000670776">
    <property type="component" value="Unassembled WGS sequence"/>
</dbReference>
<organism evidence="2 3">
    <name type="scientific">Mariniflexile gromovii</name>
    <dbReference type="NCBI Taxonomy" id="362523"/>
    <lineage>
        <taxon>Bacteria</taxon>
        <taxon>Pseudomonadati</taxon>
        <taxon>Bacteroidota</taxon>
        <taxon>Flavobacteriia</taxon>
        <taxon>Flavobacteriales</taxon>
        <taxon>Flavobacteriaceae</taxon>
        <taxon>Mariniflexile</taxon>
    </lineage>
</organism>
<keyword evidence="1" id="KW-1133">Transmembrane helix</keyword>
<comment type="caution">
    <text evidence="2">The sequence shown here is derived from an EMBL/GenBank/DDBJ whole genome shotgun (WGS) entry which is preliminary data.</text>
</comment>
<name>A0ABS4BTA1_9FLAO</name>
<feature type="transmembrane region" description="Helical" evidence="1">
    <location>
        <begin position="167"/>
        <end position="193"/>
    </location>
</feature>
<evidence type="ECO:0000313" key="3">
    <source>
        <dbReference type="Proteomes" id="UP000670776"/>
    </source>
</evidence>
<dbReference type="RefSeq" id="WP_209654359.1">
    <property type="nucleotide sequence ID" value="NZ_JAGJCB010000005.1"/>
</dbReference>
<sequence>MDELELLKKDWNKDTDKYPKLTYNEIYKMILKKSSSIVKWIFIISVLEFIFWTALSLSLKDSESMKRFEQYNAEAVFIPLMVIGYIVLAYFFYLFFKNYKTISATDSTKVLMENILKTRKTVKYYVAFNLVYLVASTVVVLFLELDRDQLVINKAQLAAADGEILKFYAVFIIATVLVLAAAIGILLLFYWLIYGILLKRLNQNYKELKKLEV</sequence>
<keyword evidence="3" id="KW-1185">Reference proteome</keyword>
<evidence type="ECO:0000313" key="2">
    <source>
        <dbReference type="EMBL" id="MBP0903787.1"/>
    </source>
</evidence>
<gene>
    <name evidence="2" type="ORF">J8H85_08090</name>
</gene>
<accession>A0ABS4BTA1</accession>
<evidence type="ECO:0000256" key="1">
    <source>
        <dbReference type="SAM" id="Phobius"/>
    </source>
</evidence>
<feature type="transmembrane region" description="Helical" evidence="1">
    <location>
        <begin position="124"/>
        <end position="143"/>
    </location>
</feature>
<proteinExistence type="predicted"/>
<keyword evidence="1" id="KW-0812">Transmembrane</keyword>
<keyword evidence="1" id="KW-0472">Membrane</keyword>
<dbReference type="EMBL" id="JAGJCB010000005">
    <property type="protein sequence ID" value="MBP0903787.1"/>
    <property type="molecule type" value="Genomic_DNA"/>
</dbReference>